<protein>
    <recommendedName>
        <fullName evidence="4">LysM domain-containing protein</fullName>
    </recommendedName>
</protein>
<dbReference type="CDD" id="cd00118">
    <property type="entry name" value="LysM"/>
    <property type="match status" value="2"/>
</dbReference>
<gene>
    <name evidence="5" type="ORF">DB88DRAFT_116050</name>
</gene>
<dbReference type="InterPro" id="IPR036779">
    <property type="entry name" value="LysM_dom_sf"/>
</dbReference>
<comment type="caution">
    <text evidence="5">The sequence shown here is derived from an EMBL/GenBank/DDBJ whole genome shotgun (WGS) entry which is preliminary data.</text>
</comment>
<evidence type="ECO:0000313" key="6">
    <source>
        <dbReference type="Proteomes" id="UP001182556"/>
    </source>
</evidence>
<feature type="domain" description="LysM" evidence="4">
    <location>
        <begin position="24"/>
        <end position="71"/>
    </location>
</feature>
<dbReference type="PROSITE" id="PS51782">
    <property type="entry name" value="LYSM"/>
    <property type="match status" value="2"/>
</dbReference>
<feature type="chain" id="PRO_5042023317" description="LysM domain-containing protein" evidence="3">
    <location>
        <begin position="19"/>
        <end position="153"/>
    </location>
</feature>
<dbReference type="InterPro" id="IPR018392">
    <property type="entry name" value="LysM"/>
</dbReference>
<dbReference type="PANTHER" id="PTHR34997">
    <property type="entry name" value="AM15"/>
    <property type="match status" value="1"/>
</dbReference>
<evidence type="ECO:0000313" key="5">
    <source>
        <dbReference type="EMBL" id="KAK1920955.1"/>
    </source>
</evidence>
<dbReference type="Pfam" id="PF01476">
    <property type="entry name" value="LysM"/>
    <property type="match status" value="2"/>
</dbReference>
<reference evidence="5" key="1">
    <citation type="submission" date="2023-02" db="EMBL/GenBank/DDBJ databases">
        <title>Identification and recombinant expression of a fungal hydrolase from Papiliotrema laurentii that hydrolyzes apple cutin and clears colloidal polyester polyurethane.</title>
        <authorList>
            <consortium name="DOE Joint Genome Institute"/>
            <person name="Roman V.A."/>
            <person name="Bojanowski C."/>
            <person name="Crable B.R."/>
            <person name="Wagner D.N."/>
            <person name="Hung C.S."/>
            <person name="Nadeau L.J."/>
            <person name="Schratz L."/>
            <person name="Haridas S."/>
            <person name="Pangilinan J."/>
            <person name="Lipzen A."/>
            <person name="Na H."/>
            <person name="Yan M."/>
            <person name="Ng V."/>
            <person name="Grigoriev I.V."/>
            <person name="Spatafora J.W."/>
            <person name="Barlow D."/>
            <person name="Biffinger J."/>
            <person name="Kelley-Loughnane N."/>
            <person name="Varaljay V.A."/>
            <person name="Crookes-Goodson W.J."/>
        </authorList>
    </citation>
    <scope>NUCLEOTIDE SEQUENCE</scope>
    <source>
        <strain evidence="5">5307AH</strain>
    </source>
</reference>
<dbReference type="EMBL" id="JAODAN010000012">
    <property type="protein sequence ID" value="KAK1920955.1"/>
    <property type="molecule type" value="Genomic_DNA"/>
</dbReference>
<dbReference type="AlphaFoldDB" id="A0AAD9CUW0"/>
<dbReference type="GO" id="GO:0008061">
    <property type="term" value="F:chitin binding"/>
    <property type="evidence" value="ECO:0007669"/>
    <property type="project" value="UniProtKB-KW"/>
</dbReference>
<keyword evidence="1" id="KW-0147">Chitin-binding</keyword>
<name>A0AAD9CUW0_PAPLA</name>
<evidence type="ECO:0000259" key="4">
    <source>
        <dbReference type="PROSITE" id="PS51782"/>
    </source>
</evidence>
<keyword evidence="2" id="KW-0843">Virulence</keyword>
<evidence type="ECO:0000256" key="3">
    <source>
        <dbReference type="SAM" id="SignalP"/>
    </source>
</evidence>
<dbReference type="InterPro" id="IPR052210">
    <property type="entry name" value="LysM1-like"/>
</dbReference>
<dbReference type="SUPFAM" id="SSF54106">
    <property type="entry name" value="LysM domain"/>
    <property type="match status" value="2"/>
</dbReference>
<sequence>MFATVLLAALPLLSSVMAVDGCTRSATVVQGDTCDAISHRYGVSTFQLALVNEDVITENCDNLQPNQTICLGIEQHDCTKVYTVVENDTCAWIQEVYGIDNATLWSNNPQIDSSCSNIYIGEVLCVDTNQFQYPEFNQTRYETVAYTYLPYCE</sequence>
<accession>A0AAD9CUW0</accession>
<keyword evidence="3" id="KW-0732">Signal</keyword>
<feature type="signal peptide" evidence="3">
    <location>
        <begin position="1"/>
        <end position="18"/>
    </location>
</feature>
<dbReference type="SMART" id="SM00257">
    <property type="entry name" value="LysM"/>
    <property type="match status" value="2"/>
</dbReference>
<dbReference type="Proteomes" id="UP001182556">
    <property type="component" value="Unassembled WGS sequence"/>
</dbReference>
<evidence type="ECO:0000256" key="2">
    <source>
        <dbReference type="ARBA" id="ARBA00023026"/>
    </source>
</evidence>
<feature type="domain" description="LysM" evidence="4">
    <location>
        <begin position="80"/>
        <end position="126"/>
    </location>
</feature>
<dbReference type="PANTHER" id="PTHR34997:SF1">
    <property type="entry name" value="PEPTIDOGLYCAN-BINDING LYSIN DOMAIN"/>
    <property type="match status" value="1"/>
</dbReference>
<keyword evidence="6" id="KW-1185">Reference proteome</keyword>
<proteinExistence type="predicted"/>
<dbReference type="Gene3D" id="3.10.350.10">
    <property type="entry name" value="LysM domain"/>
    <property type="match status" value="2"/>
</dbReference>
<evidence type="ECO:0000256" key="1">
    <source>
        <dbReference type="ARBA" id="ARBA00022669"/>
    </source>
</evidence>
<organism evidence="5 6">
    <name type="scientific">Papiliotrema laurentii</name>
    <name type="common">Cryptococcus laurentii</name>
    <dbReference type="NCBI Taxonomy" id="5418"/>
    <lineage>
        <taxon>Eukaryota</taxon>
        <taxon>Fungi</taxon>
        <taxon>Dikarya</taxon>
        <taxon>Basidiomycota</taxon>
        <taxon>Agaricomycotina</taxon>
        <taxon>Tremellomycetes</taxon>
        <taxon>Tremellales</taxon>
        <taxon>Rhynchogastremaceae</taxon>
        <taxon>Papiliotrema</taxon>
    </lineage>
</organism>